<feature type="transmembrane region" description="Helical" evidence="10">
    <location>
        <begin position="250"/>
        <end position="270"/>
    </location>
</feature>
<feature type="transmembrane region" description="Helical" evidence="10">
    <location>
        <begin position="357"/>
        <end position="375"/>
    </location>
</feature>
<comment type="similarity">
    <text evidence="3">Belongs to the glycoside-pentoside-hexuronide (GPH) cation symporter transporter (TC 2.A.2.4) family.</text>
</comment>
<keyword evidence="12" id="KW-1185">Reference proteome</keyword>
<feature type="transmembrane region" description="Helical" evidence="10">
    <location>
        <begin position="406"/>
        <end position="424"/>
    </location>
</feature>
<accession>A0A8T2RLY8</accession>
<evidence type="ECO:0000256" key="5">
    <source>
        <dbReference type="ARBA" id="ARBA00022597"/>
    </source>
</evidence>
<dbReference type="PANTHER" id="PTHR19432:SF35">
    <property type="entry name" value="SOLUTE CARRIER FAMILY 45 MEMBER 3 ISOFORM X1"/>
    <property type="match status" value="1"/>
</dbReference>
<evidence type="ECO:0000256" key="3">
    <source>
        <dbReference type="ARBA" id="ARBA00007134"/>
    </source>
</evidence>
<sequence length="580" mass="61973">MVSDKQNPVLRSARSTDLPAFTDSLPVPDSLSSDDRRYSNGYATISHPSTSVLTIALSSMVAAGVQFGWALQLSLLTPYIQTLGVEHSFTSFIWLCGPITGFVVQPCVGVWSDKCTWRLGRRRPFILGGALLICFAVTVIGFAADIGYFLGDSHESCELSQVRRPRAAGVFIVGFWLLDLANNTVQGPARALLADIAGPDQRETANAIFCLWMAIGNIVGFSTGASGSWHRVFPFVITQACCKACGNLKAAFLVAVVCLIFCTMITVIFAKEIPLVNKSRHIEDTSPLLSDEQEKSIEMQGAQLSVDMDHVHDDMNGKAENHQVLDHVEEENSSLGPGAVLVNLLTSIRKLHPEMRSVLVVMALCWLSWFPFFLFDTDWMGREVFQGDPHGVPEKANAYQEGVQRGAFGLLINSVILAVGSFLIDPLCRCMGPKLVWAMSNFMIFLGMASTAIISALAAPGGRKVYDDSAKVAALVVFAILGLPLAATYSVPYSITAELASGSGGGQGLAMGVLNLAVVVPQMIVALGAGPWDGLFGGGNQPAFGFAALFAFAAAVVAWIKLPQLSKEGYRAAGGGHGFG</sequence>
<dbReference type="InterPro" id="IPR036259">
    <property type="entry name" value="MFS_trans_sf"/>
</dbReference>
<keyword evidence="5" id="KW-0762">Sugar transport</keyword>
<feature type="transmembrane region" description="Helical" evidence="10">
    <location>
        <begin position="124"/>
        <end position="147"/>
    </location>
</feature>
<feature type="transmembrane region" description="Helical" evidence="10">
    <location>
        <begin position="52"/>
        <end position="71"/>
    </location>
</feature>
<dbReference type="Proteomes" id="UP000825935">
    <property type="component" value="Chromosome 26"/>
</dbReference>
<comment type="caution">
    <text evidence="11">The sequence shown here is derived from an EMBL/GenBank/DDBJ whole genome shotgun (WGS) entry which is preliminary data.</text>
</comment>
<feature type="transmembrane region" description="Helical" evidence="10">
    <location>
        <begin position="436"/>
        <end position="460"/>
    </location>
</feature>
<gene>
    <name evidence="11" type="ORF">KP509_26G028300</name>
</gene>
<dbReference type="PANTHER" id="PTHR19432">
    <property type="entry name" value="SUGAR TRANSPORTER"/>
    <property type="match status" value="1"/>
</dbReference>
<keyword evidence="7" id="KW-0769">Symport</keyword>
<feature type="transmembrane region" description="Helical" evidence="10">
    <location>
        <begin position="167"/>
        <end position="185"/>
    </location>
</feature>
<keyword evidence="8 10" id="KW-1133">Transmembrane helix</keyword>
<evidence type="ECO:0000256" key="4">
    <source>
        <dbReference type="ARBA" id="ARBA00022448"/>
    </source>
</evidence>
<dbReference type="CDD" id="cd17313">
    <property type="entry name" value="MFS_SLC45_SUC"/>
    <property type="match status" value="1"/>
</dbReference>
<evidence type="ECO:0000256" key="8">
    <source>
        <dbReference type="ARBA" id="ARBA00022989"/>
    </source>
</evidence>
<evidence type="ECO:0000313" key="12">
    <source>
        <dbReference type="Proteomes" id="UP000825935"/>
    </source>
</evidence>
<evidence type="ECO:0000313" key="11">
    <source>
        <dbReference type="EMBL" id="KAH7296565.1"/>
    </source>
</evidence>
<comment type="subcellular location">
    <subcellularLocation>
        <location evidence="1">Membrane</location>
        <topology evidence="1">Multi-pass membrane protein</topology>
    </subcellularLocation>
</comment>
<protein>
    <submittedName>
        <fullName evidence="11">Uncharacterized protein</fullName>
    </submittedName>
</protein>
<dbReference type="OMA" id="SQAFAMF"/>
<dbReference type="FunFam" id="1.20.1250.20:FF:000182">
    <property type="entry name" value="Sucrose transporter SUC2"/>
    <property type="match status" value="1"/>
</dbReference>
<keyword evidence="4" id="KW-0813">Transport</keyword>
<reference evidence="11" key="1">
    <citation type="submission" date="2021-08" db="EMBL/GenBank/DDBJ databases">
        <title>WGS assembly of Ceratopteris richardii.</title>
        <authorList>
            <person name="Marchant D.B."/>
            <person name="Chen G."/>
            <person name="Jenkins J."/>
            <person name="Shu S."/>
            <person name="Leebens-Mack J."/>
            <person name="Grimwood J."/>
            <person name="Schmutz J."/>
            <person name="Soltis P."/>
            <person name="Soltis D."/>
            <person name="Chen Z.-H."/>
        </authorList>
    </citation>
    <scope>NUCLEOTIDE SEQUENCE</scope>
    <source>
        <strain evidence="11">Whitten #5841</strain>
        <tissue evidence="11">Leaf</tissue>
    </source>
</reference>
<feature type="transmembrane region" description="Helical" evidence="10">
    <location>
        <begin position="91"/>
        <end position="112"/>
    </location>
</feature>
<feature type="transmembrane region" description="Helical" evidence="10">
    <location>
        <begin position="512"/>
        <end position="532"/>
    </location>
</feature>
<evidence type="ECO:0000256" key="9">
    <source>
        <dbReference type="ARBA" id="ARBA00023136"/>
    </source>
</evidence>
<dbReference type="OrthoDB" id="28755at2759"/>
<name>A0A8T2RLY8_CERRI</name>
<dbReference type="GO" id="GO:0008506">
    <property type="term" value="F:sucrose:proton symporter activity"/>
    <property type="evidence" value="ECO:0007669"/>
    <property type="project" value="TreeGrafter"/>
</dbReference>
<dbReference type="SUPFAM" id="SSF103473">
    <property type="entry name" value="MFS general substrate transporter"/>
    <property type="match status" value="1"/>
</dbReference>
<dbReference type="EMBL" id="CM035431">
    <property type="protein sequence ID" value="KAH7296565.1"/>
    <property type="molecule type" value="Genomic_DNA"/>
</dbReference>
<dbReference type="Pfam" id="PF07690">
    <property type="entry name" value="MFS_1"/>
    <property type="match status" value="1"/>
</dbReference>
<evidence type="ECO:0000256" key="7">
    <source>
        <dbReference type="ARBA" id="ARBA00022847"/>
    </source>
</evidence>
<comment type="pathway">
    <text evidence="2">Glycan biosynthesis; sucrose metabolism.</text>
</comment>
<proteinExistence type="inferred from homology"/>
<feature type="transmembrane region" description="Helical" evidence="10">
    <location>
        <begin position="544"/>
        <end position="562"/>
    </location>
</feature>
<dbReference type="InterPro" id="IPR011701">
    <property type="entry name" value="MFS"/>
</dbReference>
<dbReference type="AlphaFoldDB" id="A0A8T2RLY8"/>
<feature type="transmembrane region" description="Helical" evidence="10">
    <location>
        <begin position="206"/>
        <end position="230"/>
    </location>
</feature>
<evidence type="ECO:0000256" key="10">
    <source>
        <dbReference type="SAM" id="Phobius"/>
    </source>
</evidence>
<dbReference type="Gene3D" id="1.20.1250.20">
    <property type="entry name" value="MFS general substrate transporter like domains"/>
    <property type="match status" value="1"/>
</dbReference>
<evidence type="ECO:0000256" key="1">
    <source>
        <dbReference type="ARBA" id="ARBA00004141"/>
    </source>
</evidence>
<dbReference type="GO" id="GO:0016020">
    <property type="term" value="C:membrane"/>
    <property type="evidence" value="ECO:0007669"/>
    <property type="project" value="UniProtKB-SubCell"/>
</dbReference>
<organism evidence="11 12">
    <name type="scientific">Ceratopteris richardii</name>
    <name type="common">Triangle waterfern</name>
    <dbReference type="NCBI Taxonomy" id="49495"/>
    <lineage>
        <taxon>Eukaryota</taxon>
        <taxon>Viridiplantae</taxon>
        <taxon>Streptophyta</taxon>
        <taxon>Embryophyta</taxon>
        <taxon>Tracheophyta</taxon>
        <taxon>Polypodiopsida</taxon>
        <taxon>Polypodiidae</taxon>
        <taxon>Polypodiales</taxon>
        <taxon>Pteridineae</taxon>
        <taxon>Pteridaceae</taxon>
        <taxon>Parkerioideae</taxon>
        <taxon>Ceratopteris</taxon>
    </lineage>
</organism>
<evidence type="ECO:0000256" key="6">
    <source>
        <dbReference type="ARBA" id="ARBA00022692"/>
    </source>
</evidence>
<evidence type="ECO:0000256" key="2">
    <source>
        <dbReference type="ARBA" id="ARBA00004914"/>
    </source>
</evidence>
<keyword evidence="6 10" id="KW-0812">Transmembrane</keyword>
<feature type="transmembrane region" description="Helical" evidence="10">
    <location>
        <begin position="472"/>
        <end position="491"/>
    </location>
</feature>
<keyword evidence="9 10" id="KW-0472">Membrane</keyword>